<feature type="transmembrane region" description="Helical" evidence="1">
    <location>
        <begin position="27"/>
        <end position="46"/>
    </location>
</feature>
<feature type="transmembrane region" description="Helical" evidence="1">
    <location>
        <begin position="66"/>
        <end position="86"/>
    </location>
</feature>
<proteinExistence type="predicted"/>
<organism evidence="2 3">
    <name type="scientific">Solibacillus kalamii</name>
    <dbReference type="NCBI Taxonomy" id="1748298"/>
    <lineage>
        <taxon>Bacteria</taxon>
        <taxon>Bacillati</taxon>
        <taxon>Bacillota</taxon>
        <taxon>Bacilli</taxon>
        <taxon>Bacillales</taxon>
        <taxon>Caryophanaceae</taxon>
        <taxon>Solibacillus</taxon>
    </lineage>
</organism>
<keyword evidence="1" id="KW-0812">Transmembrane</keyword>
<protein>
    <submittedName>
        <fullName evidence="2">ABC transporter ATPase</fullName>
    </submittedName>
</protein>
<gene>
    <name evidence="2" type="ORF">CBM15_04305</name>
</gene>
<keyword evidence="3" id="KW-1185">Reference proteome</keyword>
<feature type="transmembrane region" description="Helical" evidence="1">
    <location>
        <begin position="126"/>
        <end position="152"/>
    </location>
</feature>
<evidence type="ECO:0000256" key="1">
    <source>
        <dbReference type="SAM" id="Phobius"/>
    </source>
</evidence>
<dbReference type="RefSeq" id="WP_087615858.1">
    <property type="nucleotide sequence ID" value="NZ_JAFBEY010000001.1"/>
</dbReference>
<name>A0ABX3ZJ29_9BACL</name>
<dbReference type="EMBL" id="NHNT01000002">
    <property type="protein sequence ID" value="OUZ39739.1"/>
    <property type="molecule type" value="Genomic_DNA"/>
</dbReference>
<feature type="transmembrane region" description="Helical" evidence="1">
    <location>
        <begin position="205"/>
        <end position="230"/>
    </location>
</feature>
<dbReference type="Proteomes" id="UP000196594">
    <property type="component" value="Unassembled WGS sequence"/>
</dbReference>
<sequence length="261" mass="29829">MLKKLSEQDFAVLRGPLESGRQSPNSLASVLVLGIFLQALFFYLTYNIAGKYTIYPNFESIKTIHMWLTGIIILLSLLFAIPVVFNKMEKLQYFLSIIVTQNFSVFLFLAPLFLLGEQDAAAVESLLNLTWITLSIAGVLFIATWIRFYLLLKKGHYRAGSRNEEMRGKFETKSYIPIAVIGSTALVFLIQFVMKTGSSDLFETIMLVFLPFGIFYTLIFVLPEQLVILYCKIRFKSFNFDINGYLNTERAAKNTRKVKQS</sequence>
<comment type="caution">
    <text evidence="2">The sequence shown here is derived from an EMBL/GenBank/DDBJ whole genome shotgun (WGS) entry which is preliminary data.</text>
</comment>
<accession>A0ABX3ZJ29</accession>
<reference evidence="2 3" key="1">
    <citation type="journal article" date="2017" name="Int. J. Syst. Evol. Microbiol.">
        <title>Solibacillus kalamii sp. nov., isolated from a high-efficiency particulate arrestance filter system used in the International Space Station.</title>
        <authorList>
            <person name="Checinska Sielaff A."/>
            <person name="Kumar R.M."/>
            <person name="Pal D."/>
            <person name="Mayilraj S."/>
            <person name="Venkateswaran K."/>
        </authorList>
    </citation>
    <scope>NUCLEOTIDE SEQUENCE [LARGE SCALE GENOMIC DNA]</scope>
    <source>
        <strain evidence="2 3">ISSFR-015</strain>
    </source>
</reference>
<feature type="transmembrane region" description="Helical" evidence="1">
    <location>
        <begin position="93"/>
        <end position="114"/>
    </location>
</feature>
<evidence type="ECO:0000313" key="3">
    <source>
        <dbReference type="Proteomes" id="UP000196594"/>
    </source>
</evidence>
<keyword evidence="1" id="KW-0472">Membrane</keyword>
<evidence type="ECO:0000313" key="2">
    <source>
        <dbReference type="EMBL" id="OUZ39739.1"/>
    </source>
</evidence>
<keyword evidence="1" id="KW-1133">Transmembrane helix</keyword>
<feature type="transmembrane region" description="Helical" evidence="1">
    <location>
        <begin position="173"/>
        <end position="193"/>
    </location>
</feature>